<comment type="caution">
    <text evidence="2">The sequence shown here is derived from an EMBL/GenBank/DDBJ whole genome shotgun (WGS) entry which is preliminary data.</text>
</comment>
<gene>
    <name evidence="2" type="ORF">OFUS_LOCUS5218</name>
</gene>
<evidence type="ECO:0000313" key="2">
    <source>
        <dbReference type="EMBL" id="CAH1778281.1"/>
    </source>
</evidence>
<feature type="region of interest" description="Disordered" evidence="1">
    <location>
        <begin position="125"/>
        <end position="223"/>
    </location>
</feature>
<organism evidence="2 3">
    <name type="scientific">Owenia fusiformis</name>
    <name type="common">Polychaete worm</name>
    <dbReference type="NCBI Taxonomy" id="6347"/>
    <lineage>
        <taxon>Eukaryota</taxon>
        <taxon>Metazoa</taxon>
        <taxon>Spiralia</taxon>
        <taxon>Lophotrochozoa</taxon>
        <taxon>Annelida</taxon>
        <taxon>Polychaeta</taxon>
        <taxon>Sedentaria</taxon>
        <taxon>Canalipalpata</taxon>
        <taxon>Sabellida</taxon>
        <taxon>Oweniida</taxon>
        <taxon>Oweniidae</taxon>
        <taxon>Owenia</taxon>
    </lineage>
</organism>
<feature type="compositionally biased region" description="Polar residues" evidence="1">
    <location>
        <begin position="176"/>
        <end position="191"/>
    </location>
</feature>
<keyword evidence="3" id="KW-1185">Reference proteome</keyword>
<name>A0A8J1TIS8_OWEFU</name>
<proteinExistence type="predicted"/>
<feature type="compositionally biased region" description="Acidic residues" evidence="1">
    <location>
        <begin position="206"/>
        <end position="215"/>
    </location>
</feature>
<evidence type="ECO:0000256" key="1">
    <source>
        <dbReference type="SAM" id="MobiDB-lite"/>
    </source>
</evidence>
<dbReference type="GO" id="GO:0005886">
    <property type="term" value="C:plasma membrane"/>
    <property type="evidence" value="ECO:0007669"/>
    <property type="project" value="TreeGrafter"/>
</dbReference>
<dbReference type="PANTHER" id="PTHR13800:SF1">
    <property type="entry name" value="TRANSIENT RECEPTOR POTENTIAL CATION CHANNEL TRPM"/>
    <property type="match status" value="1"/>
</dbReference>
<feature type="non-terminal residue" evidence="2">
    <location>
        <position position="1"/>
    </location>
</feature>
<accession>A0A8J1TIS8</accession>
<dbReference type="EMBL" id="CAIIXF020000002">
    <property type="protein sequence ID" value="CAH1778281.1"/>
    <property type="molecule type" value="Genomic_DNA"/>
</dbReference>
<dbReference type="Proteomes" id="UP000749559">
    <property type="component" value="Unassembled WGS sequence"/>
</dbReference>
<dbReference type="PANTHER" id="PTHR13800">
    <property type="entry name" value="TRANSIENT RECEPTOR POTENTIAL CATION CHANNEL, SUBFAMILY M, MEMBER 6"/>
    <property type="match status" value="1"/>
</dbReference>
<dbReference type="GO" id="GO:0005261">
    <property type="term" value="F:monoatomic cation channel activity"/>
    <property type="evidence" value="ECO:0007669"/>
    <property type="project" value="TreeGrafter"/>
</dbReference>
<dbReference type="GO" id="GO:0030001">
    <property type="term" value="P:metal ion transport"/>
    <property type="evidence" value="ECO:0007669"/>
    <property type="project" value="TreeGrafter"/>
</dbReference>
<reference evidence="2" key="1">
    <citation type="submission" date="2022-03" db="EMBL/GenBank/DDBJ databases">
        <authorList>
            <person name="Martin C."/>
        </authorList>
    </citation>
    <scope>NUCLEOTIDE SEQUENCE</scope>
</reference>
<dbReference type="AlphaFoldDB" id="A0A8J1TIS8"/>
<dbReference type="InterPro" id="IPR050927">
    <property type="entry name" value="TRPM"/>
</dbReference>
<protein>
    <submittedName>
        <fullName evidence="2">Uncharacterized protein</fullName>
    </submittedName>
</protein>
<evidence type="ECO:0000313" key="3">
    <source>
        <dbReference type="Proteomes" id="UP000749559"/>
    </source>
</evidence>
<sequence>HIYEEVASNSEQLWKATRYHLVIEYRDKPVFAPPLIVLALFWRMVVNICNWAHAFKEKSQEGHTDSDILKQFEADCLSNYIKRHRDEGEQKTDQMLKTILDLQRTIETERRERAEEEKQRYQRELLLQEKSPPPNSANVKSKSKPQLKNSNTIANKDPDPQLPKGPGKNSDRDEQITTGIVGNQISCNINPPLTLVDNAGKMSSGDDTDTDDDDNTSPKKSLI</sequence>
<feature type="compositionally biased region" description="Polar residues" evidence="1">
    <location>
        <begin position="136"/>
        <end position="154"/>
    </location>
</feature>